<protein>
    <submittedName>
        <fullName evidence="2">DUF6289 family protein</fullName>
    </submittedName>
</protein>
<name>A0ABW4G816_9ACTN</name>
<feature type="chain" id="PRO_5046715274" evidence="1">
    <location>
        <begin position="25"/>
        <end position="81"/>
    </location>
</feature>
<feature type="signal peptide" evidence="1">
    <location>
        <begin position="1"/>
        <end position="24"/>
    </location>
</feature>
<evidence type="ECO:0000313" key="3">
    <source>
        <dbReference type="Proteomes" id="UP001597097"/>
    </source>
</evidence>
<keyword evidence="3" id="KW-1185">Reference proteome</keyword>
<accession>A0ABW4G816</accession>
<dbReference type="Pfam" id="PF19806">
    <property type="entry name" value="DUF6289"/>
    <property type="match status" value="1"/>
</dbReference>
<reference evidence="3" key="1">
    <citation type="journal article" date="2019" name="Int. J. Syst. Evol. Microbiol.">
        <title>The Global Catalogue of Microorganisms (GCM) 10K type strain sequencing project: providing services to taxonomists for standard genome sequencing and annotation.</title>
        <authorList>
            <consortium name="The Broad Institute Genomics Platform"/>
            <consortium name="The Broad Institute Genome Sequencing Center for Infectious Disease"/>
            <person name="Wu L."/>
            <person name="Ma J."/>
        </authorList>
    </citation>
    <scope>NUCLEOTIDE SEQUENCE [LARGE SCALE GENOMIC DNA]</scope>
    <source>
        <strain evidence="3">CGMCC 1.15399</strain>
    </source>
</reference>
<dbReference type="EMBL" id="JBHUCM010000013">
    <property type="protein sequence ID" value="MFD1538605.1"/>
    <property type="molecule type" value="Genomic_DNA"/>
</dbReference>
<keyword evidence="1" id="KW-0732">Signal</keyword>
<organism evidence="2 3">
    <name type="scientific">Nonomuraea guangzhouensis</name>
    <dbReference type="NCBI Taxonomy" id="1291555"/>
    <lineage>
        <taxon>Bacteria</taxon>
        <taxon>Bacillati</taxon>
        <taxon>Actinomycetota</taxon>
        <taxon>Actinomycetes</taxon>
        <taxon>Streptosporangiales</taxon>
        <taxon>Streptosporangiaceae</taxon>
        <taxon>Nonomuraea</taxon>
    </lineage>
</organism>
<dbReference type="InterPro" id="IPR046256">
    <property type="entry name" value="DUF6289"/>
</dbReference>
<sequence>MIRRALLAVLLALGSFATITTVTSAPAFARACALGYTCVTTYYTDETRTTVAGVRRVGCEGETLPGWGVKTIFYDFLETPC</sequence>
<proteinExistence type="predicted"/>
<gene>
    <name evidence="2" type="ORF">ACFSJ0_16230</name>
</gene>
<evidence type="ECO:0000256" key="1">
    <source>
        <dbReference type="SAM" id="SignalP"/>
    </source>
</evidence>
<dbReference type="RefSeq" id="WP_219527383.1">
    <property type="nucleotide sequence ID" value="NZ_JAHKRM010000002.1"/>
</dbReference>
<evidence type="ECO:0000313" key="2">
    <source>
        <dbReference type="EMBL" id="MFD1538605.1"/>
    </source>
</evidence>
<comment type="caution">
    <text evidence="2">The sequence shown here is derived from an EMBL/GenBank/DDBJ whole genome shotgun (WGS) entry which is preliminary data.</text>
</comment>
<dbReference type="Proteomes" id="UP001597097">
    <property type="component" value="Unassembled WGS sequence"/>
</dbReference>